<gene>
    <name evidence="2" type="ORF">Esi_0124_0059</name>
</gene>
<feature type="compositionally biased region" description="Low complexity" evidence="1">
    <location>
        <begin position="198"/>
        <end position="216"/>
    </location>
</feature>
<protein>
    <submittedName>
        <fullName evidence="2">Uncharacterized protein</fullName>
    </submittedName>
</protein>
<sequence length="763" mass="80658">MLSPEGLAMRKVTLEGYSVPVALRLLDRRQQQQQQQPLEERHKSSRTTTAGGGASGEGIISPLLAITWLDSDTFGFDLRGVTSIRRGHEAHGSEGAAAGRKRSRGGGGGGGGSCRNTSLVLSWGSAGEIGPSKLILAAASRELRDLVMLTLETLVDGLQGGGGDHVSAAGEGVGSTAAPHVVQQEIQVGGREGEQAGSSDAEPAAPTATTTSAAADTDSDDEEAAAVLARFDNDCADPASSAIRHRGGDLRERLFSSDAAAASAERSSRRRASLGLHRRGVSFSSAGADKAASVVHGLERARTVGASVIGRESDAGLVLEQELEARRRREEAMARLLAVYDRARDETHAAACRLGALKLKRLLSGAATRQMEKCWTRWCGGVRQANEARQRADRRLWHLHAKANQNNDLLAWYHATFCREVYRRRVPFWFRETNLRPYQKAYRIVDDGDSYTPMERSIMTSCVCTVGTKYADVAAQLFTAKDVLSPEEYRLFQVLVKRGAEVPKAAPKSGRKLSHPMKLRLWFNRGALCLTAKHLPGAAGAAAAGSRRGSSLEENTAHDEADRGAGGGNSRSLHGSGGGGGSVPPPPSGKGQRPDGDGDGDGDGDASGVVRAGEDWSSQHACVMSIHFFGRTITLDLWFASETEAVEWQGMLTKLSWKEQGYLYGPPSGDSGGGGGHAGGHTREVAPGGRRDAEGGHGDRTSGRGGGGGGGGGMDGSGARGAAPANTRSTSCWWSTHGPRAPPLYVLPEHACCAWLIRRGCRR</sequence>
<feature type="compositionally biased region" description="Gly residues" evidence="1">
    <location>
        <begin position="703"/>
        <end position="719"/>
    </location>
</feature>
<evidence type="ECO:0000256" key="1">
    <source>
        <dbReference type="SAM" id="MobiDB-lite"/>
    </source>
</evidence>
<proteinExistence type="predicted"/>
<name>D7FIV6_ECTSI</name>
<organism evidence="2 3">
    <name type="scientific">Ectocarpus siliculosus</name>
    <name type="common">Brown alga</name>
    <name type="synonym">Conferva siliculosa</name>
    <dbReference type="NCBI Taxonomy" id="2880"/>
    <lineage>
        <taxon>Eukaryota</taxon>
        <taxon>Sar</taxon>
        <taxon>Stramenopiles</taxon>
        <taxon>Ochrophyta</taxon>
        <taxon>PX clade</taxon>
        <taxon>Phaeophyceae</taxon>
        <taxon>Ectocarpales</taxon>
        <taxon>Ectocarpaceae</taxon>
        <taxon>Ectocarpus</taxon>
    </lineage>
</organism>
<dbReference type="Proteomes" id="UP000002630">
    <property type="component" value="Linkage Group LG34"/>
</dbReference>
<feature type="compositionally biased region" description="Gly residues" evidence="1">
    <location>
        <begin position="564"/>
        <end position="582"/>
    </location>
</feature>
<feature type="region of interest" description="Disordered" evidence="1">
    <location>
        <begin position="666"/>
        <end position="731"/>
    </location>
</feature>
<keyword evidence="3" id="KW-1185">Reference proteome</keyword>
<dbReference type="OrthoDB" id="439792at2759"/>
<dbReference type="AlphaFoldDB" id="D7FIV6"/>
<feature type="compositionally biased region" description="Gly residues" evidence="1">
    <location>
        <begin position="670"/>
        <end position="679"/>
    </location>
</feature>
<evidence type="ECO:0000313" key="3">
    <source>
        <dbReference type="Proteomes" id="UP000002630"/>
    </source>
</evidence>
<feature type="region of interest" description="Disordered" evidence="1">
    <location>
        <begin position="541"/>
        <end position="610"/>
    </location>
</feature>
<accession>D7FIV6</accession>
<feature type="region of interest" description="Disordered" evidence="1">
    <location>
        <begin position="189"/>
        <end position="221"/>
    </location>
</feature>
<reference evidence="2 3" key="1">
    <citation type="journal article" date="2010" name="Nature">
        <title>The Ectocarpus genome and the independent evolution of multicellularity in brown algae.</title>
        <authorList>
            <person name="Cock J.M."/>
            <person name="Sterck L."/>
            <person name="Rouze P."/>
            <person name="Scornet D."/>
            <person name="Allen A.E."/>
            <person name="Amoutzias G."/>
            <person name="Anthouard V."/>
            <person name="Artiguenave F."/>
            <person name="Aury J.M."/>
            <person name="Badger J.H."/>
            <person name="Beszteri B."/>
            <person name="Billiau K."/>
            <person name="Bonnet E."/>
            <person name="Bothwell J.H."/>
            <person name="Bowler C."/>
            <person name="Boyen C."/>
            <person name="Brownlee C."/>
            <person name="Carrano C.J."/>
            <person name="Charrier B."/>
            <person name="Cho G.Y."/>
            <person name="Coelho S.M."/>
            <person name="Collen J."/>
            <person name="Corre E."/>
            <person name="Da Silva C."/>
            <person name="Delage L."/>
            <person name="Delaroque N."/>
            <person name="Dittami S.M."/>
            <person name="Doulbeau S."/>
            <person name="Elias M."/>
            <person name="Farnham G."/>
            <person name="Gachon C.M."/>
            <person name="Gschloessl B."/>
            <person name="Heesch S."/>
            <person name="Jabbari K."/>
            <person name="Jubin C."/>
            <person name="Kawai H."/>
            <person name="Kimura K."/>
            <person name="Kloareg B."/>
            <person name="Kupper F.C."/>
            <person name="Lang D."/>
            <person name="Le Bail A."/>
            <person name="Leblanc C."/>
            <person name="Lerouge P."/>
            <person name="Lohr M."/>
            <person name="Lopez P.J."/>
            <person name="Martens C."/>
            <person name="Maumus F."/>
            <person name="Michel G."/>
            <person name="Miranda-Saavedra D."/>
            <person name="Morales J."/>
            <person name="Moreau H."/>
            <person name="Motomura T."/>
            <person name="Nagasato C."/>
            <person name="Napoli C.A."/>
            <person name="Nelson D.R."/>
            <person name="Nyvall-Collen P."/>
            <person name="Peters A.F."/>
            <person name="Pommier C."/>
            <person name="Potin P."/>
            <person name="Poulain J."/>
            <person name="Quesneville H."/>
            <person name="Read B."/>
            <person name="Rensing S.A."/>
            <person name="Ritter A."/>
            <person name="Rousvoal S."/>
            <person name="Samanta M."/>
            <person name="Samson G."/>
            <person name="Schroeder D.C."/>
            <person name="Segurens B."/>
            <person name="Strittmatter M."/>
            <person name="Tonon T."/>
            <person name="Tregear J.W."/>
            <person name="Valentin K."/>
            <person name="von Dassow P."/>
            <person name="Yamagishi T."/>
            <person name="Van de Peer Y."/>
            <person name="Wincker P."/>
        </authorList>
    </citation>
    <scope>NUCLEOTIDE SEQUENCE [LARGE SCALE GENOMIC DNA]</scope>
    <source>
        <strain evidence="3">Ec32 / CCAP1310/4</strain>
    </source>
</reference>
<dbReference type="EMBL" id="FN647898">
    <property type="protein sequence ID" value="CBJ28940.1"/>
    <property type="molecule type" value="Genomic_DNA"/>
</dbReference>
<feature type="region of interest" description="Disordered" evidence="1">
    <location>
        <begin position="29"/>
        <end position="56"/>
    </location>
</feature>
<dbReference type="InParanoid" id="D7FIV6"/>
<evidence type="ECO:0000313" key="2">
    <source>
        <dbReference type="EMBL" id="CBJ28940.1"/>
    </source>
</evidence>
<feature type="compositionally biased region" description="Basic and acidic residues" evidence="1">
    <location>
        <begin position="681"/>
        <end position="702"/>
    </location>
</feature>
<feature type="region of interest" description="Disordered" evidence="1">
    <location>
        <begin position="87"/>
        <end position="113"/>
    </location>
</feature>
<dbReference type="EMBL" id="FN649759">
    <property type="protein sequence ID" value="CBJ28940.1"/>
    <property type="molecule type" value="Genomic_DNA"/>
</dbReference>